<dbReference type="PROSITE" id="PS51683">
    <property type="entry name" value="SAM_OMT_II"/>
    <property type="match status" value="1"/>
</dbReference>
<dbReference type="InterPro" id="IPR001077">
    <property type="entry name" value="COMT_C"/>
</dbReference>
<protein>
    <submittedName>
        <fullName evidence="5">SAM-dependent methyltransferase</fullName>
    </submittedName>
</protein>
<evidence type="ECO:0000256" key="1">
    <source>
        <dbReference type="ARBA" id="ARBA00022603"/>
    </source>
</evidence>
<proteinExistence type="predicted"/>
<reference evidence="5 6" key="1">
    <citation type="submission" date="2020-08" db="EMBL/GenBank/DDBJ databases">
        <title>Sequencing the genomes of 1000 actinobacteria strains.</title>
        <authorList>
            <person name="Klenk H.-P."/>
        </authorList>
    </citation>
    <scope>NUCLEOTIDE SEQUENCE [LARGE SCALE GENOMIC DNA]</scope>
    <source>
        <strain evidence="5 6">DSM 45859</strain>
    </source>
</reference>
<evidence type="ECO:0000256" key="3">
    <source>
        <dbReference type="ARBA" id="ARBA00022691"/>
    </source>
</evidence>
<keyword evidence="2 5" id="KW-0808">Transferase</keyword>
<dbReference type="Gene3D" id="1.10.287.1350">
    <property type="match status" value="1"/>
</dbReference>
<accession>A0A840J0R0</accession>
<dbReference type="AlphaFoldDB" id="A0A840J0R0"/>
<dbReference type="GO" id="GO:0032259">
    <property type="term" value="P:methylation"/>
    <property type="evidence" value="ECO:0007669"/>
    <property type="project" value="UniProtKB-KW"/>
</dbReference>
<dbReference type="InterPro" id="IPR016461">
    <property type="entry name" value="COMT-like"/>
</dbReference>
<dbReference type="CDD" id="cd02440">
    <property type="entry name" value="AdoMet_MTases"/>
    <property type="match status" value="1"/>
</dbReference>
<sequence length="244" mass="26874">MALMQMGEGMWNRMARLHETVLTGRPVHDDRGEELYDYYVRHPQERGWHAAAMADLTDDAGTALAEQYDFAPYQEIVDIGGSMGLLLSKILPAAAHANGTVVDRPQIVEQARANAGAYGLGDRLSFTGGDFFASDLPRGDLYLLKTVLCDWGDENASRILANAFRCTPPGGRLAVIDWVRPAGPEPSELDIMSISLEVVTGGRIRTEAEFVTLIESVGYRFDSAVTVASRERSRPWYVLQATRP</sequence>
<keyword evidence="6" id="KW-1185">Reference proteome</keyword>
<dbReference type="PANTHER" id="PTHR43712:SF2">
    <property type="entry name" value="O-METHYLTRANSFERASE CICE"/>
    <property type="match status" value="1"/>
</dbReference>
<keyword evidence="3" id="KW-0949">S-adenosyl-L-methionine</keyword>
<dbReference type="GO" id="GO:0008171">
    <property type="term" value="F:O-methyltransferase activity"/>
    <property type="evidence" value="ECO:0007669"/>
    <property type="project" value="InterPro"/>
</dbReference>
<dbReference type="Pfam" id="PF00891">
    <property type="entry name" value="Methyltransf_2"/>
    <property type="match status" value="1"/>
</dbReference>
<dbReference type="RefSeq" id="WP_184781578.1">
    <property type="nucleotide sequence ID" value="NZ_JACHMG010000001.1"/>
</dbReference>
<evidence type="ECO:0000313" key="6">
    <source>
        <dbReference type="Proteomes" id="UP000581769"/>
    </source>
</evidence>
<organism evidence="5 6">
    <name type="scientific">Amycolatopsis jiangsuensis</name>
    <dbReference type="NCBI Taxonomy" id="1181879"/>
    <lineage>
        <taxon>Bacteria</taxon>
        <taxon>Bacillati</taxon>
        <taxon>Actinomycetota</taxon>
        <taxon>Actinomycetes</taxon>
        <taxon>Pseudonocardiales</taxon>
        <taxon>Pseudonocardiaceae</taxon>
        <taxon>Amycolatopsis</taxon>
    </lineage>
</organism>
<comment type="caution">
    <text evidence="5">The sequence shown here is derived from an EMBL/GenBank/DDBJ whole genome shotgun (WGS) entry which is preliminary data.</text>
</comment>
<gene>
    <name evidence="5" type="ORF">BJY18_004259</name>
</gene>
<dbReference type="EMBL" id="JACHMG010000001">
    <property type="protein sequence ID" value="MBB4686774.1"/>
    <property type="molecule type" value="Genomic_DNA"/>
</dbReference>
<dbReference type="SUPFAM" id="SSF53335">
    <property type="entry name" value="S-adenosyl-L-methionine-dependent methyltransferases"/>
    <property type="match status" value="1"/>
</dbReference>
<dbReference type="PANTHER" id="PTHR43712">
    <property type="entry name" value="PUTATIVE (AFU_ORTHOLOGUE AFUA_4G14580)-RELATED"/>
    <property type="match status" value="1"/>
</dbReference>
<evidence type="ECO:0000313" key="5">
    <source>
        <dbReference type="EMBL" id="MBB4686774.1"/>
    </source>
</evidence>
<evidence type="ECO:0000259" key="4">
    <source>
        <dbReference type="Pfam" id="PF00891"/>
    </source>
</evidence>
<name>A0A840J0R0_9PSEU</name>
<dbReference type="InterPro" id="IPR029063">
    <property type="entry name" value="SAM-dependent_MTases_sf"/>
</dbReference>
<dbReference type="Proteomes" id="UP000581769">
    <property type="component" value="Unassembled WGS sequence"/>
</dbReference>
<evidence type="ECO:0000256" key="2">
    <source>
        <dbReference type="ARBA" id="ARBA00022679"/>
    </source>
</evidence>
<keyword evidence="1 5" id="KW-0489">Methyltransferase</keyword>
<dbReference type="Gene3D" id="3.40.50.150">
    <property type="entry name" value="Vaccinia Virus protein VP39"/>
    <property type="match status" value="1"/>
</dbReference>
<feature type="domain" description="O-methyltransferase C-terminal" evidence="4">
    <location>
        <begin position="17"/>
        <end position="220"/>
    </location>
</feature>